<evidence type="ECO:0000313" key="4">
    <source>
        <dbReference type="Proteomes" id="UP000626554"/>
    </source>
</evidence>
<reference evidence="3 4" key="1">
    <citation type="submission" date="2020-05" db="EMBL/GenBank/DDBJ databases">
        <title>Hymenobacter terrestris sp. nov. and Hymenobacter lapidiphilus sp. nov., isolated from regoliths in Antarctica.</title>
        <authorList>
            <person name="Sedlacek I."/>
            <person name="Pantucek R."/>
            <person name="Zeman M."/>
            <person name="Holochova P."/>
            <person name="Kralova S."/>
            <person name="Stankova E."/>
            <person name="Sedo O."/>
            <person name="Micenkova L."/>
            <person name="Svec P."/>
            <person name="Gupta V."/>
            <person name="Sood U."/>
            <person name="Korpole U.S."/>
            <person name="Lal R."/>
        </authorList>
    </citation>
    <scope>NUCLEOTIDE SEQUENCE [LARGE SCALE GENOMIC DNA]</scope>
    <source>
        <strain evidence="3 4">P5252</strain>
    </source>
</reference>
<comment type="caution">
    <text evidence="3">The sequence shown here is derived from an EMBL/GenBank/DDBJ whole genome shotgun (WGS) entry which is preliminary data.</text>
</comment>
<dbReference type="InterPro" id="IPR012867">
    <property type="entry name" value="DUF1648"/>
</dbReference>
<feature type="domain" description="DUF1648" evidence="2">
    <location>
        <begin position="3"/>
        <end position="47"/>
    </location>
</feature>
<feature type="transmembrane region" description="Helical" evidence="1">
    <location>
        <begin position="75"/>
        <end position="93"/>
    </location>
</feature>
<dbReference type="EMBL" id="JABKAV010000120">
    <property type="protein sequence ID" value="NVO86790.1"/>
    <property type="molecule type" value="Genomic_DNA"/>
</dbReference>
<sequence>MSAAPLLYVYVQWSEVPAWVATHYHLGEADRWAPRETLWTVAWLPALAFVVFTCWPQVRGTAWFWRSARQRQVRAVAVAGLAVVALSIVYKSIHNGKVTTDSKPTAVR</sequence>
<keyword evidence="4" id="KW-1185">Reference proteome</keyword>
<keyword evidence="1" id="KW-1133">Transmembrane helix</keyword>
<dbReference type="Pfam" id="PF07853">
    <property type="entry name" value="DUF1648"/>
    <property type="match status" value="1"/>
</dbReference>
<keyword evidence="1" id="KW-0812">Transmembrane</keyword>
<name>A0ABX2Q941_9BACT</name>
<evidence type="ECO:0000256" key="1">
    <source>
        <dbReference type="SAM" id="Phobius"/>
    </source>
</evidence>
<keyword evidence="1" id="KW-0472">Membrane</keyword>
<dbReference type="Proteomes" id="UP000626554">
    <property type="component" value="Unassembled WGS sequence"/>
</dbReference>
<proteinExistence type="predicted"/>
<protein>
    <submittedName>
        <fullName evidence="3">DUF1648 domain-containing protein</fullName>
    </submittedName>
</protein>
<gene>
    <name evidence="3" type="ORF">HW556_18050</name>
</gene>
<evidence type="ECO:0000259" key="2">
    <source>
        <dbReference type="Pfam" id="PF07853"/>
    </source>
</evidence>
<organism evidence="3 4">
    <name type="scientific">Hymenobacter terrestris</name>
    <dbReference type="NCBI Taxonomy" id="2748310"/>
    <lineage>
        <taxon>Bacteria</taxon>
        <taxon>Pseudomonadati</taxon>
        <taxon>Bacteroidota</taxon>
        <taxon>Cytophagia</taxon>
        <taxon>Cytophagales</taxon>
        <taxon>Hymenobacteraceae</taxon>
        <taxon>Hymenobacter</taxon>
    </lineage>
</organism>
<feature type="transmembrane region" description="Helical" evidence="1">
    <location>
        <begin position="37"/>
        <end position="55"/>
    </location>
</feature>
<accession>A0ABX2Q941</accession>
<evidence type="ECO:0000313" key="3">
    <source>
        <dbReference type="EMBL" id="NVO86790.1"/>
    </source>
</evidence>